<protein>
    <submittedName>
        <fullName evidence="7">Transposase</fullName>
    </submittedName>
</protein>
<reference evidence="7 8" key="1">
    <citation type="submission" date="2016-12" db="EMBL/GenBank/DDBJ databases">
        <title>Genome sequencing of Methylocaldum marinum.</title>
        <authorList>
            <person name="Takeuchi M."/>
            <person name="Kamagata Y."/>
            <person name="Hiraoka S."/>
            <person name="Oshima K."/>
            <person name="Hattori M."/>
            <person name="Iwasaki W."/>
        </authorList>
    </citation>
    <scope>NUCLEOTIDE SEQUENCE [LARGE SCALE GENOMIC DNA]</scope>
    <source>
        <strain evidence="7 8">S8</strain>
    </source>
</reference>
<keyword evidence="3" id="KW-0815">Transposition</keyword>
<sequence length="74" mass="8803">MYRPKYPKAAECLEKNREALLAFYDFPAEHWIHLRTTQSDRIHLCHSEAQNRQNPRLRVTGKYPRDGVHAGEKR</sequence>
<evidence type="ECO:0000313" key="7">
    <source>
        <dbReference type="EMBL" id="BBA34448.1"/>
    </source>
</evidence>
<keyword evidence="4" id="KW-0238">DNA-binding</keyword>
<keyword evidence="8" id="KW-1185">Reference proteome</keyword>
<evidence type="ECO:0000313" key="8">
    <source>
        <dbReference type="Proteomes" id="UP000266313"/>
    </source>
</evidence>
<gene>
    <name evidence="7" type="ORF">sS8_2496</name>
</gene>
<evidence type="ECO:0000256" key="6">
    <source>
        <dbReference type="SAM" id="MobiDB-lite"/>
    </source>
</evidence>
<dbReference type="GO" id="GO:0006313">
    <property type="term" value="P:DNA transposition"/>
    <property type="evidence" value="ECO:0007669"/>
    <property type="project" value="InterPro"/>
</dbReference>
<keyword evidence="5" id="KW-0233">DNA recombination</keyword>
<organism evidence="7 8">
    <name type="scientific">Methylocaldum marinum</name>
    <dbReference type="NCBI Taxonomy" id="1432792"/>
    <lineage>
        <taxon>Bacteria</taxon>
        <taxon>Pseudomonadati</taxon>
        <taxon>Pseudomonadota</taxon>
        <taxon>Gammaproteobacteria</taxon>
        <taxon>Methylococcales</taxon>
        <taxon>Methylococcaceae</taxon>
        <taxon>Methylocaldum</taxon>
    </lineage>
</organism>
<dbReference type="AlphaFoldDB" id="A0A250KS24"/>
<dbReference type="Proteomes" id="UP000266313">
    <property type="component" value="Chromosome"/>
</dbReference>
<dbReference type="InterPro" id="IPR001207">
    <property type="entry name" value="Transposase_mutator"/>
</dbReference>
<evidence type="ECO:0000256" key="4">
    <source>
        <dbReference type="ARBA" id="ARBA00023125"/>
    </source>
</evidence>
<dbReference type="GO" id="GO:0004803">
    <property type="term" value="F:transposase activity"/>
    <property type="evidence" value="ECO:0007669"/>
    <property type="project" value="InterPro"/>
</dbReference>
<feature type="region of interest" description="Disordered" evidence="6">
    <location>
        <begin position="48"/>
        <end position="74"/>
    </location>
</feature>
<comment type="similarity">
    <text evidence="2">Belongs to the transposase mutator family.</text>
</comment>
<evidence type="ECO:0000256" key="5">
    <source>
        <dbReference type="ARBA" id="ARBA00023172"/>
    </source>
</evidence>
<accession>A0A250KS24</accession>
<evidence type="ECO:0000256" key="2">
    <source>
        <dbReference type="ARBA" id="ARBA00010961"/>
    </source>
</evidence>
<name>A0A250KS24_9GAMM</name>
<proteinExistence type="inferred from homology"/>
<feature type="compositionally biased region" description="Basic and acidic residues" evidence="6">
    <location>
        <begin position="63"/>
        <end position="74"/>
    </location>
</feature>
<dbReference type="GO" id="GO:0003677">
    <property type="term" value="F:DNA binding"/>
    <property type="evidence" value="ECO:0007669"/>
    <property type="project" value="UniProtKB-KW"/>
</dbReference>
<evidence type="ECO:0000256" key="1">
    <source>
        <dbReference type="ARBA" id="ARBA00002190"/>
    </source>
</evidence>
<comment type="function">
    <text evidence="1">Required for the transposition of the insertion element.</text>
</comment>
<dbReference type="EMBL" id="AP017928">
    <property type="protein sequence ID" value="BBA34448.1"/>
    <property type="molecule type" value="Genomic_DNA"/>
</dbReference>
<evidence type="ECO:0000256" key="3">
    <source>
        <dbReference type="ARBA" id="ARBA00022578"/>
    </source>
</evidence>
<dbReference type="KEGG" id="mmai:sS8_2496"/>
<dbReference type="Pfam" id="PF00872">
    <property type="entry name" value="Transposase_mut"/>
    <property type="match status" value="1"/>
</dbReference>